<accession>A0A1G9JFN3</accession>
<reference evidence="1 2" key="1">
    <citation type="submission" date="2016-10" db="EMBL/GenBank/DDBJ databases">
        <authorList>
            <person name="de Groot N.N."/>
        </authorList>
    </citation>
    <scope>NUCLEOTIDE SEQUENCE [LARGE SCALE GENOMIC DNA]</scope>
    <source>
        <strain evidence="1 2">DSM 797</strain>
    </source>
</reference>
<dbReference type="EMBL" id="FNGW01000001">
    <property type="protein sequence ID" value="SDL36102.1"/>
    <property type="molecule type" value="Genomic_DNA"/>
</dbReference>
<dbReference type="Proteomes" id="UP000199068">
    <property type="component" value="Unassembled WGS sequence"/>
</dbReference>
<evidence type="ECO:0000313" key="1">
    <source>
        <dbReference type="EMBL" id="SDL36102.1"/>
    </source>
</evidence>
<dbReference type="AlphaFoldDB" id="A0A1G9JFN3"/>
<proteinExistence type="predicted"/>
<organism evidence="1 2">
    <name type="scientific">Romboutsia lituseburensis DSM 797</name>
    <dbReference type="NCBI Taxonomy" id="1121325"/>
    <lineage>
        <taxon>Bacteria</taxon>
        <taxon>Bacillati</taxon>
        <taxon>Bacillota</taxon>
        <taxon>Clostridia</taxon>
        <taxon>Peptostreptococcales</taxon>
        <taxon>Peptostreptococcaceae</taxon>
        <taxon>Romboutsia</taxon>
    </lineage>
</organism>
<gene>
    <name evidence="1" type="ORF">SAMN04515677_101625</name>
</gene>
<sequence length="36" mass="4052">MNIKITNSAKAELDKLIGSQDNKGKYIRLYTRPASL</sequence>
<name>A0A1G9JFN3_9FIRM</name>
<keyword evidence="2" id="KW-1185">Reference proteome</keyword>
<evidence type="ECO:0000313" key="2">
    <source>
        <dbReference type="Proteomes" id="UP000199068"/>
    </source>
</evidence>
<protein>
    <submittedName>
        <fullName evidence="1">Uncharacterized protein</fullName>
    </submittedName>
</protein>